<evidence type="ECO:0000256" key="6">
    <source>
        <dbReference type="ARBA" id="ARBA00022840"/>
    </source>
</evidence>
<keyword evidence="7 9" id="KW-1133">Transmembrane helix</keyword>
<dbReference type="OrthoDB" id="9782586at2"/>
<dbReference type="InterPro" id="IPR017871">
    <property type="entry name" value="ABC_transporter-like_CS"/>
</dbReference>
<keyword evidence="5" id="KW-0547">Nucleotide-binding</keyword>
<keyword evidence="8 9" id="KW-0472">Membrane</keyword>
<dbReference type="GO" id="GO:0005524">
    <property type="term" value="F:ATP binding"/>
    <property type="evidence" value="ECO:0007669"/>
    <property type="project" value="UniProtKB-KW"/>
</dbReference>
<dbReference type="InterPro" id="IPR011527">
    <property type="entry name" value="ABC1_TM_dom"/>
</dbReference>
<dbReference type="InterPro" id="IPR039421">
    <property type="entry name" value="Type_1_exporter"/>
</dbReference>
<dbReference type="PROSITE" id="PS50990">
    <property type="entry name" value="PEPTIDASE_C39"/>
    <property type="match status" value="1"/>
</dbReference>
<dbReference type="SMART" id="SM00382">
    <property type="entry name" value="AAA"/>
    <property type="match status" value="1"/>
</dbReference>
<dbReference type="Pfam" id="PF03412">
    <property type="entry name" value="Peptidase_C39"/>
    <property type="match status" value="1"/>
</dbReference>
<keyword evidence="6" id="KW-0067">ATP-binding</keyword>
<comment type="caution">
    <text evidence="13">The sequence shown here is derived from an EMBL/GenBank/DDBJ whole genome shotgun (WGS) entry which is preliminary data.</text>
</comment>
<dbReference type="PANTHER" id="PTHR24221">
    <property type="entry name" value="ATP-BINDING CASSETTE SUB-FAMILY B"/>
    <property type="match status" value="1"/>
</dbReference>
<evidence type="ECO:0000256" key="1">
    <source>
        <dbReference type="ARBA" id="ARBA00004651"/>
    </source>
</evidence>
<feature type="transmembrane region" description="Helical" evidence="9">
    <location>
        <begin position="284"/>
        <end position="304"/>
    </location>
</feature>
<dbReference type="GO" id="GO:0140359">
    <property type="term" value="F:ABC-type transporter activity"/>
    <property type="evidence" value="ECO:0007669"/>
    <property type="project" value="InterPro"/>
</dbReference>
<accession>A0A3E0TNA1</accession>
<dbReference type="PROSITE" id="PS50929">
    <property type="entry name" value="ABC_TM1F"/>
    <property type="match status" value="1"/>
</dbReference>
<dbReference type="RefSeq" id="WP_116006722.1">
    <property type="nucleotide sequence ID" value="NZ_QUOU01000001.1"/>
</dbReference>
<feature type="transmembrane region" description="Helical" evidence="9">
    <location>
        <begin position="169"/>
        <end position="190"/>
    </location>
</feature>
<dbReference type="PROSITE" id="PS50893">
    <property type="entry name" value="ABC_TRANSPORTER_2"/>
    <property type="match status" value="1"/>
</dbReference>
<dbReference type="Gene3D" id="1.20.1560.10">
    <property type="entry name" value="ABC transporter type 1, transmembrane domain"/>
    <property type="match status" value="1"/>
</dbReference>
<evidence type="ECO:0000259" key="10">
    <source>
        <dbReference type="PROSITE" id="PS50893"/>
    </source>
</evidence>
<evidence type="ECO:0000259" key="11">
    <source>
        <dbReference type="PROSITE" id="PS50929"/>
    </source>
</evidence>
<dbReference type="Gene3D" id="3.90.70.10">
    <property type="entry name" value="Cysteine proteinases"/>
    <property type="match status" value="1"/>
</dbReference>
<dbReference type="InterPro" id="IPR005074">
    <property type="entry name" value="Peptidase_C39"/>
</dbReference>
<dbReference type="GO" id="GO:0008234">
    <property type="term" value="F:cysteine-type peptidase activity"/>
    <property type="evidence" value="ECO:0007669"/>
    <property type="project" value="InterPro"/>
</dbReference>
<keyword evidence="2" id="KW-0813">Transport</keyword>
<comment type="subcellular location">
    <subcellularLocation>
        <location evidence="1">Cell membrane</location>
        <topology evidence="1">Multi-pass membrane protein</topology>
    </subcellularLocation>
</comment>
<keyword evidence="4 9" id="KW-0812">Transmembrane</keyword>
<dbReference type="Proteomes" id="UP000256478">
    <property type="component" value="Unassembled WGS sequence"/>
</dbReference>
<dbReference type="SUPFAM" id="SSF52540">
    <property type="entry name" value="P-loop containing nucleoside triphosphate hydrolases"/>
    <property type="match status" value="1"/>
</dbReference>
<dbReference type="GO" id="GO:0034040">
    <property type="term" value="F:ATPase-coupled lipid transmembrane transporter activity"/>
    <property type="evidence" value="ECO:0007669"/>
    <property type="project" value="TreeGrafter"/>
</dbReference>
<feature type="transmembrane region" description="Helical" evidence="9">
    <location>
        <begin position="16"/>
        <end position="38"/>
    </location>
</feature>
<dbReference type="AlphaFoldDB" id="A0A3E0TNA1"/>
<name>A0A3E0TNA1_9GAMM</name>
<gene>
    <name evidence="13" type="ORF">DXX93_02860</name>
</gene>
<dbReference type="PROSITE" id="PS00211">
    <property type="entry name" value="ABC_TRANSPORTER_1"/>
    <property type="match status" value="1"/>
</dbReference>
<evidence type="ECO:0000313" key="14">
    <source>
        <dbReference type="Proteomes" id="UP000256478"/>
    </source>
</evidence>
<dbReference type="EMBL" id="QUOU01000001">
    <property type="protein sequence ID" value="REL25592.1"/>
    <property type="molecule type" value="Genomic_DNA"/>
</dbReference>
<feature type="transmembrane region" description="Helical" evidence="9">
    <location>
        <begin position="405"/>
        <end position="431"/>
    </location>
</feature>
<dbReference type="InterPro" id="IPR003439">
    <property type="entry name" value="ABC_transporter-like_ATP-bd"/>
</dbReference>
<proteinExistence type="predicted"/>
<feature type="domain" description="Peptidase C39" evidence="12">
    <location>
        <begin position="19"/>
        <end position="138"/>
    </location>
</feature>
<dbReference type="SUPFAM" id="SSF90123">
    <property type="entry name" value="ABC transporter transmembrane region"/>
    <property type="match status" value="1"/>
</dbReference>
<protein>
    <submittedName>
        <fullName evidence="13">Peptidase domain-containing ABC transporter</fullName>
    </submittedName>
</protein>
<dbReference type="Pfam" id="PF00005">
    <property type="entry name" value="ABC_tran"/>
    <property type="match status" value="1"/>
</dbReference>
<dbReference type="Gene3D" id="3.40.50.300">
    <property type="entry name" value="P-loop containing nucleotide triphosphate hydrolases"/>
    <property type="match status" value="1"/>
</dbReference>
<feature type="transmembrane region" description="Helical" evidence="9">
    <location>
        <begin position="310"/>
        <end position="330"/>
    </location>
</feature>
<evidence type="ECO:0000259" key="12">
    <source>
        <dbReference type="PROSITE" id="PS50990"/>
    </source>
</evidence>
<evidence type="ECO:0000256" key="9">
    <source>
        <dbReference type="SAM" id="Phobius"/>
    </source>
</evidence>
<keyword evidence="3" id="KW-1003">Cell membrane</keyword>
<dbReference type="CDD" id="cd18567">
    <property type="entry name" value="ABC_6TM_CvaB_RaxB_like"/>
    <property type="match status" value="1"/>
</dbReference>
<feature type="domain" description="ABC transporter" evidence="10">
    <location>
        <begin position="483"/>
        <end position="704"/>
    </location>
</feature>
<dbReference type="Pfam" id="PF00664">
    <property type="entry name" value="ABC_membrane"/>
    <property type="match status" value="1"/>
</dbReference>
<evidence type="ECO:0000256" key="2">
    <source>
        <dbReference type="ARBA" id="ARBA00022448"/>
    </source>
</evidence>
<evidence type="ECO:0000256" key="3">
    <source>
        <dbReference type="ARBA" id="ARBA00022475"/>
    </source>
</evidence>
<reference evidence="13 14" key="1">
    <citation type="submission" date="2018-08" db="EMBL/GenBank/DDBJ databases">
        <title>Thalassotalea euphylliae genome.</title>
        <authorList>
            <person name="Summers S."/>
            <person name="Rice S.A."/>
            <person name="Freckelton M.L."/>
            <person name="Nedved B.T."/>
            <person name="Hadfield M.G."/>
        </authorList>
    </citation>
    <scope>NUCLEOTIDE SEQUENCE [LARGE SCALE GENOMIC DNA]</scope>
    <source>
        <strain evidence="13 14">H1</strain>
    </source>
</reference>
<sequence length="704" mass="79298">MNRLLHEWPPTKKIPLILQAEIAECGLACLAMISSYFGKKIDLTTLRRNCKVSATGSSLKDLVYFSGQLSLSSRALKVELKDLKHFKHPCILHWDLSHFVVLKSANDKHVVVHDPAFGERTLTLEDVSEHFTGIALELTPTKTFIKEDKTRRLRPSDFWSKITGLTKSIALILMLSLCLQFFLLASPYYIQLVIDKVILTADVNLLNLIAIGFALILTFEVLTQLVRSLSLIHFNQSLSVQLATNLFHHLIRLPLSYFETRNTGDVISRFNSLQQIKQTLSTGLAEAVIDGLMAIFTLIMLAFYSIKLTVIVVLIATVYATLYSLFYRYYRQICERELVAKAEENSNFIETIKSIQTIKVFGSESKRESLWQNNYVNITNQAIKLGRFKACFDALHRLFFGIENIIVVFIAAHMVIGSGFSTGMLFAFLAYKHQFLIKTSSLIEKSIELKMLSVHFDRLSDIVLTPKEASLSNQDYLQVDGSIELKNVSFRYSHTSPYILKNLNMTIKKGENIAITGQSGCGKSTLLKLMLGLAEVESGEILIDGVPLNQIDKTVYRNQVASVMQDDNVLSGSIIDNITFFDANADLELAKECARLAHIDKDINSMPMGYNTLVGEMGSILSGGQKQRLLLARALYRKPKILFLDEATSHLDVNLEHHINESVQHLEITRIVIAHRPETIMSANRVINLKESMNPREKNNAECA</sequence>
<feature type="domain" description="ABC transmembrane type-1" evidence="11">
    <location>
        <begin position="170"/>
        <end position="431"/>
    </location>
</feature>
<dbReference type="InterPro" id="IPR036640">
    <property type="entry name" value="ABC1_TM_sf"/>
</dbReference>
<dbReference type="InterPro" id="IPR033838">
    <property type="entry name" value="CvaB_peptidase"/>
</dbReference>
<dbReference type="InterPro" id="IPR027417">
    <property type="entry name" value="P-loop_NTPase"/>
</dbReference>
<dbReference type="InterPro" id="IPR003593">
    <property type="entry name" value="AAA+_ATPase"/>
</dbReference>
<feature type="transmembrane region" description="Helical" evidence="9">
    <location>
        <begin position="205"/>
        <end position="226"/>
    </location>
</feature>
<dbReference type="GO" id="GO:0005886">
    <property type="term" value="C:plasma membrane"/>
    <property type="evidence" value="ECO:0007669"/>
    <property type="project" value="UniProtKB-SubCell"/>
</dbReference>
<dbReference type="GO" id="GO:0006508">
    <property type="term" value="P:proteolysis"/>
    <property type="evidence" value="ECO:0007669"/>
    <property type="project" value="InterPro"/>
</dbReference>
<dbReference type="GO" id="GO:0016887">
    <property type="term" value="F:ATP hydrolysis activity"/>
    <property type="evidence" value="ECO:0007669"/>
    <property type="project" value="InterPro"/>
</dbReference>
<dbReference type="PANTHER" id="PTHR24221:SF606">
    <property type="entry name" value="COLICIN V SECRETION-PROCESSING ATP-BINDING PROTEIN"/>
    <property type="match status" value="1"/>
</dbReference>
<dbReference type="CDD" id="cd03246">
    <property type="entry name" value="ABCC_Protease_Secretion"/>
    <property type="match status" value="1"/>
</dbReference>
<evidence type="ECO:0000256" key="4">
    <source>
        <dbReference type="ARBA" id="ARBA00022692"/>
    </source>
</evidence>
<organism evidence="13 14">
    <name type="scientific">Thalassotalea euphylliae</name>
    <dbReference type="NCBI Taxonomy" id="1655234"/>
    <lineage>
        <taxon>Bacteria</taxon>
        <taxon>Pseudomonadati</taxon>
        <taxon>Pseudomonadota</taxon>
        <taxon>Gammaproteobacteria</taxon>
        <taxon>Alteromonadales</taxon>
        <taxon>Colwelliaceae</taxon>
        <taxon>Thalassotalea</taxon>
    </lineage>
</organism>
<dbReference type="CDD" id="cd02419">
    <property type="entry name" value="Peptidase_C39C"/>
    <property type="match status" value="1"/>
</dbReference>
<dbReference type="FunFam" id="3.40.50.300:FF:000299">
    <property type="entry name" value="ABC transporter ATP-binding protein/permease"/>
    <property type="match status" value="1"/>
</dbReference>
<evidence type="ECO:0000256" key="7">
    <source>
        <dbReference type="ARBA" id="ARBA00022989"/>
    </source>
</evidence>
<evidence type="ECO:0000313" key="13">
    <source>
        <dbReference type="EMBL" id="REL25592.1"/>
    </source>
</evidence>
<evidence type="ECO:0000256" key="8">
    <source>
        <dbReference type="ARBA" id="ARBA00023136"/>
    </source>
</evidence>
<evidence type="ECO:0000256" key="5">
    <source>
        <dbReference type="ARBA" id="ARBA00022741"/>
    </source>
</evidence>